<reference evidence="1 2" key="1">
    <citation type="submission" date="2019-07" db="EMBL/GenBank/DDBJ databases">
        <authorList>
            <person name="Jastrzebski P J."/>
            <person name="Paukszto L."/>
            <person name="Jastrzebski P J."/>
        </authorList>
    </citation>
    <scope>NUCLEOTIDE SEQUENCE [LARGE SCALE GENOMIC DNA]</scope>
    <source>
        <strain evidence="1 2">WMS-il1</strain>
    </source>
</reference>
<evidence type="ECO:0000313" key="1">
    <source>
        <dbReference type="EMBL" id="VUZ40558.1"/>
    </source>
</evidence>
<gene>
    <name evidence="1" type="ORF">WMSIL1_LOCUS1441</name>
</gene>
<protein>
    <submittedName>
        <fullName evidence="1">Uncharacterized protein</fullName>
    </submittedName>
</protein>
<keyword evidence="2" id="KW-1185">Reference proteome</keyword>
<evidence type="ECO:0000313" key="2">
    <source>
        <dbReference type="Proteomes" id="UP000321570"/>
    </source>
</evidence>
<accession>A0A564Y190</accession>
<dbReference type="Proteomes" id="UP000321570">
    <property type="component" value="Unassembled WGS sequence"/>
</dbReference>
<name>A0A564Y190_HYMDI</name>
<proteinExistence type="predicted"/>
<sequence length="69" mass="7511">MFKNSSTEIKVLSAKIEVKMSSDIPDTSTIIASQNSSKNSTYSVVVPVFPMIHPHVFQIPELGNSGVFV</sequence>
<dbReference type="AlphaFoldDB" id="A0A564Y190"/>
<organism evidence="1 2">
    <name type="scientific">Hymenolepis diminuta</name>
    <name type="common">Rat tapeworm</name>
    <dbReference type="NCBI Taxonomy" id="6216"/>
    <lineage>
        <taxon>Eukaryota</taxon>
        <taxon>Metazoa</taxon>
        <taxon>Spiralia</taxon>
        <taxon>Lophotrochozoa</taxon>
        <taxon>Platyhelminthes</taxon>
        <taxon>Cestoda</taxon>
        <taxon>Eucestoda</taxon>
        <taxon>Cyclophyllidea</taxon>
        <taxon>Hymenolepididae</taxon>
        <taxon>Hymenolepis</taxon>
    </lineage>
</organism>
<dbReference type="EMBL" id="CABIJS010000033">
    <property type="protein sequence ID" value="VUZ40558.1"/>
    <property type="molecule type" value="Genomic_DNA"/>
</dbReference>